<gene>
    <name evidence="2" type="ORF">TCDM_01784</name>
</gene>
<dbReference type="EMBL" id="AYLP01000011">
    <property type="protein sequence ID" value="ESS69506.1"/>
    <property type="molecule type" value="Genomic_DNA"/>
</dbReference>
<dbReference type="PANTHER" id="PTHR32170:SF3">
    <property type="entry name" value="PROTEASOME ACTIVATOR COMPLEX SUBUNIT 4"/>
    <property type="match status" value="1"/>
</dbReference>
<evidence type="ECO:0008006" key="4">
    <source>
        <dbReference type="Google" id="ProtNLM"/>
    </source>
</evidence>
<dbReference type="PANTHER" id="PTHR32170">
    <property type="entry name" value="PROTEASOME ACTIVATOR COMPLEX SUBUNIT 4"/>
    <property type="match status" value="1"/>
</dbReference>
<feature type="region of interest" description="Disordered" evidence="1">
    <location>
        <begin position="1"/>
        <end position="22"/>
    </location>
</feature>
<feature type="compositionally biased region" description="Basic and acidic residues" evidence="1">
    <location>
        <begin position="1"/>
        <end position="21"/>
    </location>
</feature>
<sequence length="544" mass="62871">MLQGTRRGEGEAMIEPRDGNETIRTTTNSRTTRVFYEDPLLPYSLQCIHPRLRDAVEVKGRAELLRGAQLLIEHGTPEEVARHISLKVRERESIVDQFSSPEEEGNLCAGIPLQPAFTSPNSEYNSFYEADEELQHRCHYFLSTFTDEHESYNVPYDVQRRVVPILYAWIVDWDFLRRNTDCWVCVTQCFCRVVQSRRRRFSVRPDFSLPWRPLVEILISLFFQSDGVMDLNVFQGMRKAAGRHLERLCELAALHFGADAWPGLWETFAPYFSADREEAPIMLCLLSHLFPIHHLSDDATGEPLPITERIVKFLLEDSLYWQQLSQNWLVYSLKILFKMSLHHVGVVDFDRYAEPLFSMVLYELHLPIAEDMAVPKGPVGFGVLSKVSLFRIGENEMSAAEGFIGNMLPRRTDSPLWNHLQRFVNATSVFLRPNATDKVVLHRVFAFYSSLVAVIHRRIKKQRSYQFMRTTKKTNLKEELFERRTCGTATPSTGLWSLWHLFCVCCCTIVLRMPHASSAFLLPFLPKLYSGCFCHMLMLGCEVI</sequence>
<dbReference type="Proteomes" id="UP000017861">
    <property type="component" value="Unassembled WGS sequence"/>
</dbReference>
<protein>
    <recommendedName>
        <fullName evidence="4">Proteasome activator Blm10 mid region domain-containing protein</fullName>
    </recommendedName>
</protein>
<evidence type="ECO:0000313" key="2">
    <source>
        <dbReference type="EMBL" id="ESS69506.1"/>
    </source>
</evidence>
<organism evidence="2 3">
    <name type="scientific">Trypanosoma cruzi Dm28c</name>
    <dbReference type="NCBI Taxonomy" id="1416333"/>
    <lineage>
        <taxon>Eukaryota</taxon>
        <taxon>Discoba</taxon>
        <taxon>Euglenozoa</taxon>
        <taxon>Kinetoplastea</taxon>
        <taxon>Metakinetoplastina</taxon>
        <taxon>Trypanosomatida</taxon>
        <taxon>Trypanosomatidae</taxon>
        <taxon>Trypanosoma</taxon>
        <taxon>Schizotrypanum</taxon>
    </lineage>
</organism>
<evidence type="ECO:0000313" key="3">
    <source>
        <dbReference type="Proteomes" id="UP000017861"/>
    </source>
</evidence>
<proteinExistence type="predicted"/>
<accession>V5DQ01</accession>
<dbReference type="GO" id="GO:0016504">
    <property type="term" value="F:peptidase activator activity"/>
    <property type="evidence" value="ECO:0007669"/>
    <property type="project" value="InterPro"/>
</dbReference>
<dbReference type="VEuPathDB" id="TriTrypDB:TCDM_01784"/>
<dbReference type="GO" id="GO:0010499">
    <property type="term" value="P:proteasomal ubiquitin-independent protein catabolic process"/>
    <property type="evidence" value="ECO:0007669"/>
    <property type="project" value="TreeGrafter"/>
</dbReference>
<comment type="caution">
    <text evidence="2">The sequence shown here is derived from an EMBL/GenBank/DDBJ whole genome shotgun (WGS) entry which is preliminary data.</text>
</comment>
<dbReference type="GO" id="GO:0005634">
    <property type="term" value="C:nucleus"/>
    <property type="evidence" value="ECO:0007669"/>
    <property type="project" value="TreeGrafter"/>
</dbReference>
<dbReference type="GO" id="GO:0070628">
    <property type="term" value="F:proteasome binding"/>
    <property type="evidence" value="ECO:0007669"/>
    <property type="project" value="InterPro"/>
</dbReference>
<dbReference type="AlphaFoldDB" id="V5DQ01"/>
<dbReference type="InterPro" id="IPR035309">
    <property type="entry name" value="PSME4"/>
</dbReference>
<reference evidence="2 3" key="1">
    <citation type="journal article" date="2014" name="Genome Announc.">
        <title>Trypanosoma cruzi Clone Dm28c Draft Genome Sequence.</title>
        <authorList>
            <person name="Grisard E.C."/>
            <person name="Teixeira S.M."/>
            <person name="de Almeida L.G."/>
            <person name="Stoco P.H."/>
            <person name="Gerber A.L."/>
            <person name="Talavera-Lopez C."/>
            <person name="Lima O.C."/>
            <person name="Andersson B."/>
            <person name="de Vasconcelos A.T."/>
        </authorList>
    </citation>
    <scope>NUCLEOTIDE SEQUENCE [LARGE SCALE GENOMIC DNA]</scope>
    <source>
        <strain evidence="2 3">Dm28c</strain>
    </source>
</reference>
<evidence type="ECO:0000256" key="1">
    <source>
        <dbReference type="SAM" id="MobiDB-lite"/>
    </source>
</evidence>
<dbReference type="GO" id="GO:0005829">
    <property type="term" value="C:cytosol"/>
    <property type="evidence" value="ECO:0007669"/>
    <property type="project" value="TreeGrafter"/>
</dbReference>
<name>V5DQ01_TRYCR</name>